<evidence type="ECO:0000313" key="3">
    <source>
        <dbReference type="Proteomes" id="UP000323632"/>
    </source>
</evidence>
<dbReference type="PANTHER" id="PTHR33516">
    <property type="entry name" value="LEXA REPRESSOR"/>
    <property type="match status" value="1"/>
</dbReference>
<organism evidence="2 3">
    <name type="scientific">Taibaiella lutea</name>
    <dbReference type="NCBI Taxonomy" id="2608001"/>
    <lineage>
        <taxon>Bacteria</taxon>
        <taxon>Pseudomonadati</taxon>
        <taxon>Bacteroidota</taxon>
        <taxon>Chitinophagia</taxon>
        <taxon>Chitinophagales</taxon>
        <taxon>Chitinophagaceae</taxon>
        <taxon>Taibaiella</taxon>
    </lineage>
</organism>
<dbReference type="InterPro" id="IPR039418">
    <property type="entry name" value="LexA-like"/>
</dbReference>
<gene>
    <name evidence="2" type="ORF">F0919_17755</name>
</gene>
<dbReference type="Gene3D" id="2.10.109.10">
    <property type="entry name" value="Umud Fragment, subunit A"/>
    <property type="match status" value="1"/>
</dbReference>
<comment type="caution">
    <text evidence="2">The sequence shown here is derived from an EMBL/GenBank/DDBJ whole genome shotgun (WGS) entry which is preliminary data.</text>
</comment>
<dbReference type="RefSeq" id="WP_150034158.1">
    <property type="nucleotide sequence ID" value="NZ_VWSH01000004.1"/>
</dbReference>
<evidence type="ECO:0000313" key="2">
    <source>
        <dbReference type="EMBL" id="KAA5532627.1"/>
    </source>
</evidence>
<keyword evidence="3" id="KW-1185">Reference proteome</keyword>
<accession>A0A5M6CBX4</accession>
<protein>
    <recommendedName>
        <fullName evidence="1">Peptidase S24/S26A/S26B/S26C domain-containing protein</fullName>
    </recommendedName>
</protein>
<sequence length="154" mass="17580">MEFTPKDKIKVYPISVEQKAEIMKIGLFRAKAGFASPAQDYVVKPFEITELLIQHPSSTFLIECEGDSMEPVIPCSAYLIIDRSLQVRNNDIVLADLNGEFNVKYYTRRGDKVKLVPANQAYKTVEILDGMEFQVFGVVDWILINPRKVNVRPR</sequence>
<reference evidence="2 3" key="1">
    <citation type="submission" date="2019-09" db="EMBL/GenBank/DDBJ databases">
        <title>Genome sequence and assembly of Taibaiella sp.</title>
        <authorList>
            <person name="Chhetri G."/>
        </authorList>
    </citation>
    <scope>NUCLEOTIDE SEQUENCE [LARGE SCALE GENOMIC DNA]</scope>
    <source>
        <strain evidence="2 3">KVB11</strain>
    </source>
</reference>
<dbReference type="CDD" id="cd06529">
    <property type="entry name" value="S24_LexA-like"/>
    <property type="match status" value="1"/>
</dbReference>
<dbReference type="AlphaFoldDB" id="A0A5M6CBX4"/>
<dbReference type="Pfam" id="PF00717">
    <property type="entry name" value="Peptidase_S24"/>
    <property type="match status" value="1"/>
</dbReference>
<dbReference type="SUPFAM" id="SSF51306">
    <property type="entry name" value="LexA/Signal peptidase"/>
    <property type="match status" value="1"/>
</dbReference>
<feature type="domain" description="Peptidase S24/S26A/S26B/S26C" evidence="1">
    <location>
        <begin position="29"/>
        <end position="139"/>
    </location>
</feature>
<evidence type="ECO:0000259" key="1">
    <source>
        <dbReference type="Pfam" id="PF00717"/>
    </source>
</evidence>
<dbReference type="InterPro" id="IPR050077">
    <property type="entry name" value="LexA_repressor"/>
</dbReference>
<name>A0A5M6CBX4_9BACT</name>
<proteinExistence type="predicted"/>
<dbReference type="InterPro" id="IPR036286">
    <property type="entry name" value="LexA/Signal_pep-like_sf"/>
</dbReference>
<dbReference type="PANTHER" id="PTHR33516:SF2">
    <property type="entry name" value="LEXA REPRESSOR-RELATED"/>
    <property type="match status" value="1"/>
</dbReference>
<dbReference type="Proteomes" id="UP000323632">
    <property type="component" value="Unassembled WGS sequence"/>
</dbReference>
<dbReference type="EMBL" id="VWSH01000004">
    <property type="protein sequence ID" value="KAA5532627.1"/>
    <property type="molecule type" value="Genomic_DNA"/>
</dbReference>
<dbReference type="InterPro" id="IPR015927">
    <property type="entry name" value="Peptidase_S24_S26A/B/C"/>
</dbReference>